<keyword evidence="2" id="KW-1185">Reference proteome</keyword>
<evidence type="ECO:0000313" key="1">
    <source>
        <dbReference type="EMBL" id="KAK0148637.1"/>
    </source>
</evidence>
<dbReference type="AlphaFoldDB" id="A0AA47MZ10"/>
<evidence type="ECO:0000313" key="2">
    <source>
        <dbReference type="Proteomes" id="UP001174136"/>
    </source>
</evidence>
<dbReference type="EMBL" id="JAOPHQ010002006">
    <property type="protein sequence ID" value="KAK0148637.1"/>
    <property type="molecule type" value="Genomic_DNA"/>
</dbReference>
<reference evidence="1" key="1">
    <citation type="journal article" date="2023" name="Front. Mar. Sci.">
        <title>A new Merluccius polli reference genome to investigate the effects of global change in West African waters.</title>
        <authorList>
            <person name="Mateo J.L."/>
            <person name="Blanco-Fernandez C."/>
            <person name="Garcia-Vazquez E."/>
            <person name="Machado-Schiaffino G."/>
        </authorList>
    </citation>
    <scope>NUCLEOTIDE SEQUENCE</scope>
    <source>
        <strain evidence="1">C29</strain>
        <tissue evidence="1">Fin</tissue>
    </source>
</reference>
<accession>A0AA47MZ10</accession>
<gene>
    <name evidence="1" type="ORF">N1851_011032</name>
</gene>
<organism evidence="1 2">
    <name type="scientific">Merluccius polli</name>
    <name type="common">Benguela hake</name>
    <name type="synonym">Merluccius cadenati</name>
    <dbReference type="NCBI Taxonomy" id="89951"/>
    <lineage>
        <taxon>Eukaryota</taxon>
        <taxon>Metazoa</taxon>
        <taxon>Chordata</taxon>
        <taxon>Craniata</taxon>
        <taxon>Vertebrata</taxon>
        <taxon>Euteleostomi</taxon>
        <taxon>Actinopterygii</taxon>
        <taxon>Neopterygii</taxon>
        <taxon>Teleostei</taxon>
        <taxon>Neoteleostei</taxon>
        <taxon>Acanthomorphata</taxon>
        <taxon>Zeiogadaria</taxon>
        <taxon>Gadariae</taxon>
        <taxon>Gadiformes</taxon>
        <taxon>Gadoidei</taxon>
        <taxon>Merlucciidae</taxon>
        <taxon>Merluccius</taxon>
    </lineage>
</organism>
<proteinExistence type="predicted"/>
<dbReference type="Proteomes" id="UP001174136">
    <property type="component" value="Unassembled WGS sequence"/>
</dbReference>
<protein>
    <submittedName>
        <fullName evidence="1">Uncharacterized protein</fullName>
    </submittedName>
</protein>
<name>A0AA47MZ10_MERPO</name>
<sequence length="85" mass="9265">MDNCNSLIFTETWLDSATPAAATELAGRTNYRADRTADSGKKTGGGLCIYLNDSWCTNTTVVEQLCCPDVEFLMLKCSLHCLHSA</sequence>
<comment type="caution">
    <text evidence="1">The sequence shown here is derived from an EMBL/GenBank/DDBJ whole genome shotgun (WGS) entry which is preliminary data.</text>
</comment>